<evidence type="ECO:0000313" key="2">
    <source>
        <dbReference type="EMBL" id="KZD70755.1"/>
    </source>
</evidence>
<dbReference type="PATRIC" id="fig|1396.535.peg.6820"/>
<dbReference type="AlphaFoldDB" id="A0A162PBT6"/>
<dbReference type="Pfam" id="PF08241">
    <property type="entry name" value="Methyltransf_11"/>
    <property type="match status" value="1"/>
</dbReference>
<evidence type="ECO:0000259" key="1">
    <source>
        <dbReference type="Pfam" id="PF08241"/>
    </source>
</evidence>
<gene>
    <name evidence="2" type="ORF">B4088_1067</name>
</gene>
<dbReference type="CDD" id="cd02440">
    <property type="entry name" value="AdoMet_MTases"/>
    <property type="match status" value="1"/>
</dbReference>
<dbReference type="Gene3D" id="3.40.50.150">
    <property type="entry name" value="Vaccinia Virus protein VP39"/>
    <property type="match status" value="1"/>
</dbReference>
<dbReference type="EMBL" id="LJKE01000024">
    <property type="protein sequence ID" value="KZD70755.1"/>
    <property type="molecule type" value="Genomic_DNA"/>
</dbReference>
<dbReference type="RefSeq" id="WP_063260213.1">
    <property type="nucleotide sequence ID" value="NZ_LJKE01000024.1"/>
</dbReference>
<accession>A0A162PBT6</accession>
<dbReference type="GO" id="GO:0008757">
    <property type="term" value="F:S-adenosylmethionine-dependent methyltransferase activity"/>
    <property type="evidence" value="ECO:0007669"/>
    <property type="project" value="InterPro"/>
</dbReference>
<sequence length="238" mass="28060">MEGKLKHNHGYCVICEKETTFIEQNDWLRDHYLCSTCHSIPRQRALIHVLNTFFPKWGSYHIHESSPGGITTQLLIKNCKNYTYSQYFKNHPLGQYFQGIRCENLEDMTFQNESFDLFITQDVFEHVMEPNKAFKEIERVLKPGGTHVFTVPWYHTLTKTLQRARINKEGIEYMEEPIYHGNPIDANGSLVTFDWGQDMIEYIYTHANMYTIVYLQKDRSLGLDAEFLHVFISKKTCK</sequence>
<evidence type="ECO:0000313" key="3">
    <source>
        <dbReference type="Proteomes" id="UP000076482"/>
    </source>
</evidence>
<name>A0A162PBT6_BACCE</name>
<dbReference type="InterPro" id="IPR013216">
    <property type="entry name" value="Methyltransf_11"/>
</dbReference>
<reference evidence="2 3" key="1">
    <citation type="submission" date="2015-09" db="EMBL/GenBank/DDBJ databases">
        <title>Bacillus cereus food isolates.</title>
        <authorList>
            <person name="Boekhorst J."/>
        </authorList>
    </citation>
    <scope>NUCLEOTIDE SEQUENCE [LARGE SCALE GENOMIC DNA]</scope>
    <source>
        <strain evidence="2 3">B4088</strain>
    </source>
</reference>
<proteinExistence type="predicted"/>
<dbReference type="SUPFAM" id="SSF53335">
    <property type="entry name" value="S-adenosyl-L-methionine-dependent methyltransferases"/>
    <property type="match status" value="1"/>
</dbReference>
<protein>
    <recommendedName>
        <fullName evidence="1">Methyltransferase type 11 domain-containing protein</fullName>
    </recommendedName>
</protein>
<organism evidence="2 3">
    <name type="scientific">Bacillus cereus</name>
    <dbReference type="NCBI Taxonomy" id="1396"/>
    <lineage>
        <taxon>Bacteria</taxon>
        <taxon>Bacillati</taxon>
        <taxon>Bacillota</taxon>
        <taxon>Bacilli</taxon>
        <taxon>Bacillales</taxon>
        <taxon>Bacillaceae</taxon>
        <taxon>Bacillus</taxon>
        <taxon>Bacillus cereus group</taxon>
    </lineage>
</organism>
<feature type="domain" description="Methyltransferase type 11" evidence="1">
    <location>
        <begin position="98"/>
        <end position="149"/>
    </location>
</feature>
<dbReference type="InterPro" id="IPR029063">
    <property type="entry name" value="SAM-dependent_MTases_sf"/>
</dbReference>
<dbReference type="Proteomes" id="UP000076482">
    <property type="component" value="Unassembled WGS sequence"/>
</dbReference>
<dbReference type="GeneID" id="92803995"/>
<comment type="caution">
    <text evidence="2">The sequence shown here is derived from an EMBL/GenBank/DDBJ whole genome shotgun (WGS) entry which is preliminary data.</text>
</comment>